<dbReference type="AlphaFoldDB" id="A0A6L5EAA1"/>
<accession>A0A6L5EAA1</accession>
<dbReference type="GO" id="GO:0003677">
    <property type="term" value="F:DNA binding"/>
    <property type="evidence" value="ECO:0007669"/>
    <property type="project" value="InterPro"/>
</dbReference>
<dbReference type="InterPro" id="IPR001387">
    <property type="entry name" value="Cro/C1-type_HTH"/>
</dbReference>
<sequence>MKTVRNMQRTRKELSEFLRSRRERLEPADVGLTSTGRRRTPGLRREEVAALAGVGLTWYTWLEQGRDISVSAAFLDNLSRVLKLDATERRHLYLLTQQRPPVEPGKTWCIVPPLIHRLMGNLKTSPAYVINLRWDVIAWNKAADRVFHFSQYAPERRNLLWMIFADQATRMLFEPWEEQAHQLISHFRRDFVRATQAPDICELIRDLENIDPDFKMWWHEQDIHGPYYGKRQLNVEEIGVVSFEHTMLTIDQDRHLRLVYYAITEGSDAGLKFEEWICSDPN</sequence>
<proteinExistence type="predicted"/>
<dbReference type="PANTHER" id="PTHR35010">
    <property type="entry name" value="BLL4672 PROTEIN-RELATED"/>
    <property type="match status" value="1"/>
</dbReference>
<dbReference type="InterPro" id="IPR041413">
    <property type="entry name" value="MLTR_LBD"/>
</dbReference>
<organism evidence="2 3">
    <name type="scientific">Citrobacter telavivensis</name>
    <dbReference type="NCBI Taxonomy" id="2653932"/>
    <lineage>
        <taxon>Bacteria</taxon>
        <taxon>Pseudomonadati</taxon>
        <taxon>Pseudomonadota</taxon>
        <taxon>Gammaproteobacteria</taxon>
        <taxon>Enterobacterales</taxon>
        <taxon>Enterobacteriaceae</taxon>
        <taxon>Citrobacter</taxon>
    </lineage>
</organism>
<dbReference type="RefSeq" id="WP_060617309.1">
    <property type="nucleotide sequence ID" value="NZ_WHIY01000007.1"/>
</dbReference>
<dbReference type="SMART" id="SM00530">
    <property type="entry name" value="HTH_XRE"/>
    <property type="match status" value="1"/>
</dbReference>
<dbReference type="Pfam" id="PF13560">
    <property type="entry name" value="HTH_31"/>
    <property type="match status" value="1"/>
</dbReference>
<protein>
    <submittedName>
        <fullName evidence="2">Helix-turn-helix domain-containing protein</fullName>
    </submittedName>
</protein>
<comment type="caution">
    <text evidence="2">The sequence shown here is derived from an EMBL/GenBank/DDBJ whole genome shotgun (WGS) entry which is preliminary data.</text>
</comment>
<evidence type="ECO:0000313" key="3">
    <source>
        <dbReference type="Proteomes" id="UP000475079"/>
    </source>
</evidence>
<dbReference type="InterPro" id="IPR010982">
    <property type="entry name" value="Lambda_DNA-bd_dom_sf"/>
</dbReference>
<dbReference type="SUPFAM" id="SSF47413">
    <property type="entry name" value="lambda repressor-like DNA-binding domains"/>
    <property type="match status" value="1"/>
</dbReference>
<feature type="domain" description="HTH cro/C1-type" evidence="1">
    <location>
        <begin position="17"/>
        <end position="89"/>
    </location>
</feature>
<reference evidence="2 3" key="1">
    <citation type="submission" date="2019-10" db="EMBL/GenBank/DDBJ databases">
        <title>Characterization of a new Citrobacter species.</title>
        <authorList>
            <person name="Goncalves Ribeiro T."/>
            <person name="Izdebski R."/>
            <person name="Urbanowicz P."/>
            <person name="Carmeli Y."/>
            <person name="Gniadkowski M."/>
            <person name="Peixe L."/>
        </authorList>
    </citation>
    <scope>NUCLEOTIDE SEQUENCE [LARGE SCALE GENOMIC DNA]</scope>
    <source>
        <strain evidence="2 3">NMI7905_11</strain>
    </source>
</reference>
<evidence type="ECO:0000313" key="2">
    <source>
        <dbReference type="EMBL" id="MPQ51685.1"/>
    </source>
</evidence>
<dbReference type="Gene3D" id="1.10.260.40">
    <property type="entry name" value="lambda repressor-like DNA-binding domains"/>
    <property type="match status" value="1"/>
</dbReference>
<keyword evidence="3" id="KW-1185">Reference proteome</keyword>
<evidence type="ECO:0000259" key="1">
    <source>
        <dbReference type="SMART" id="SM00530"/>
    </source>
</evidence>
<dbReference type="Pfam" id="PF17765">
    <property type="entry name" value="MLTR_LBD"/>
    <property type="match status" value="1"/>
</dbReference>
<gene>
    <name evidence="2" type="ORF">GBB84_12305</name>
</gene>
<dbReference type="Proteomes" id="UP000475079">
    <property type="component" value="Unassembled WGS sequence"/>
</dbReference>
<dbReference type="EMBL" id="WHIY01000007">
    <property type="protein sequence ID" value="MPQ51685.1"/>
    <property type="molecule type" value="Genomic_DNA"/>
</dbReference>
<dbReference type="CDD" id="cd00093">
    <property type="entry name" value="HTH_XRE"/>
    <property type="match status" value="1"/>
</dbReference>
<dbReference type="Gene3D" id="3.30.450.180">
    <property type="match status" value="1"/>
</dbReference>
<name>A0A6L5EAA1_9ENTR</name>